<evidence type="ECO:0000313" key="1">
    <source>
        <dbReference type="EMBL" id="VWB42724.1"/>
    </source>
</evidence>
<dbReference type="Proteomes" id="UP000494174">
    <property type="component" value="Unassembled WGS sequence"/>
</dbReference>
<sequence>MSFLQNSELVDALSSLPERQLVDVIALTLETREANVGRPE</sequence>
<proteinExistence type="predicted"/>
<protein>
    <submittedName>
        <fullName evidence="1">Uncharacterized protein</fullName>
    </submittedName>
</protein>
<reference evidence="1 2" key="1">
    <citation type="submission" date="2019-09" db="EMBL/GenBank/DDBJ databases">
        <authorList>
            <person name="Depoorter E."/>
        </authorList>
    </citation>
    <scope>NUCLEOTIDE SEQUENCE [LARGE SCALE GENOMIC DNA]</scope>
    <source>
        <strain evidence="1">R-15945</strain>
    </source>
</reference>
<organism evidence="1 2">
    <name type="scientific">Burkholderia lata (strain ATCC 17760 / DSM 23089 / LMG 22485 / NCIMB 9086 / R18194 / 383)</name>
    <dbReference type="NCBI Taxonomy" id="482957"/>
    <lineage>
        <taxon>Bacteria</taxon>
        <taxon>Pseudomonadati</taxon>
        <taxon>Pseudomonadota</taxon>
        <taxon>Betaproteobacteria</taxon>
        <taxon>Burkholderiales</taxon>
        <taxon>Burkholderiaceae</taxon>
        <taxon>Burkholderia</taxon>
        <taxon>Burkholderia cepacia complex</taxon>
    </lineage>
</organism>
<dbReference type="AlphaFoldDB" id="A0A6P2JFD7"/>
<gene>
    <name evidence="1" type="ORF">BLA15945_01954</name>
</gene>
<dbReference type="EMBL" id="CABVPU010000005">
    <property type="protein sequence ID" value="VWB42724.1"/>
    <property type="molecule type" value="Genomic_DNA"/>
</dbReference>
<name>A0A6P2JFD7_BURL3</name>
<evidence type="ECO:0000313" key="2">
    <source>
        <dbReference type="Proteomes" id="UP000494174"/>
    </source>
</evidence>
<accession>A0A6P2JFD7</accession>